<evidence type="ECO:0000256" key="5">
    <source>
        <dbReference type="ARBA" id="ARBA00024867"/>
    </source>
</evidence>
<dbReference type="RefSeq" id="WP_349215333.1">
    <property type="nucleotide sequence ID" value="NZ_JBBMFA010000074.1"/>
</dbReference>
<dbReference type="PANTHER" id="PTHR43280:SF28">
    <property type="entry name" value="HTH-TYPE TRANSCRIPTIONAL ACTIVATOR RHAS"/>
    <property type="match status" value="1"/>
</dbReference>
<dbReference type="PROSITE" id="PS01124">
    <property type="entry name" value="HTH_ARAC_FAMILY_2"/>
    <property type="match status" value="1"/>
</dbReference>
<keyword evidence="2" id="KW-0805">Transcription regulation</keyword>
<protein>
    <recommendedName>
        <fullName evidence="1">Stage 0 sporulation protein A homolog</fullName>
    </recommendedName>
</protein>
<feature type="modified residue" description="4-aspartylphosphate" evidence="6">
    <location>
        <position position="55"/>
    </location>
</feature>
<proteinExistence type="predicted"/>
<dbReference type="Gene3D" id="1.10.10.60">
    <property type="entry name" value="Homeodomain-like"/>
    <property type="match status" value="2"/>
</dbReference>
<dbReference type="PANTHER" id="PTHR43280">
    <property type="entry name" value="ARAC-FAMILY TRANSCRIPTIONAL REGULATOR"/>
    <property type="match status" value="1"/>
</dbReference>
<dbReference type="SMART" id="SM00342">
    <property type="entry name" value="HTH_ARAC"/>
    <property type="match status" value="1"/>
</dbReference>
<dbReference type="Proteomes" id="UP001477672">
    <property type="component" value="Unassembled WGS sequence"/>
</dbReference>
<dbReference type="Pfam" id="PF00072">
    <property type="entry name" value="Response_reg"/>
    <property type="match status" value="1"/>
</dbReference>
<comment type="function">
    <text evidence="5">May play the central regulatory role in sporulation. It may be an element of the effector pathway responsible for the activation of sporulation genes in response to nutritional stress. Spo0A may act in concert with spo0H (a sigma factor) to control the expression of some genes that are critical to the sporulation process.</text>
</comment>
<sequence>MLRILLVDDDVIVRKWLRLVFESHDREFTVAGFAANGREALEFCRREGADIVITDMIMPDMDGMTFIQGLREWDLRTQVIILSNYADFSLAQKGLSFGAAEYLLKGEITEEELLEVTRRVGARLAGGDRPAARFWGFGTVQIGQIISGGWPETDAALDREMQRRAGRVWCLVFCQDAPGRPAGQGWAREAEAILSGLGLRAGMYVISDRVVAALVADEGGAQCAELAARLQTCTGGDGAPFSLGMDGPARSAEEVRLAFSHACEAARLRFFRGPGCVCVYEEDSREPGMDFQTATQQAYQFVKAGEWNRLKGLIDGVRSGSDRYSVEDIDRLRRLFNAVAEAVIHHAQVCCESAPQLQDTNPIAEIGSILFLDDLTEWLCRLICQCRDLVQRSAGEESMQRVLAYIEQNYMNELTLHTISEVAGFSPNYFCNVFKERTGKSVSSYLTDVRIEHAKRMLTTTGKSIHLIAEDVGYESPSYFIKVFKDMTGVTPNRFRKLNR</sequence>
<evidence type="ECO:0000259" key="8">
    <source>
        <dbReference type="PROSITE" id="PS50110"/>
    </source>
</evidence>
<evidence type="ECO:0000256" key="4">
    <source>
        <dbReference type="ARBA" id="ARBA00023163"/>
    </source>
</evidence>
<dbReference type="InterPro" id="IPR001789">
    <property type="entry name" value="Sig_transdc_resp-reg_receiver"/>
</dbReference>
<evidence type="ECO:0000313" key="9">
    <source>
        <dbReference type="EMBL" id="MEQ2519902.1"/>
    </source>
</evidence>
<evidence type="ECO:0000256" key="2">
    <source>
        <dbReference type="ARBA" id="ARBA00023015"/>
    </source>
</evidence>
<organism evidence="9 10">
    <name type="scientific">Ruthenibacterium intestinale</name>
    <dbReference type="NCBI Taxonomy" id="3133163"/>
    <lineage>
        <taxon>Bacteria</taxon>
        <taxon>Bacillati</taxon>
        <taxon>Bacillota</taxon>
        <taxon>Clostridia</taxon>
        <taxon>Eubacteriales</taxon>
        <taxon>Oscillospiraceae</taxon>
        <taxon>Ruthenibacterium</taxon>
    </lineage>
</organism>
<dbReference type="Gene3D" id="3.40.50.2300">
    <property type="match status" value="1"/>
</dbReference>
<feature type="domain" description="Response regulatory" evidence="8">
    <location>
        <begin position="3"/>
        <end position="120"/>
    </location>
</feature>
<dbReference type="SUPFAM" id="SSF52172">
    <property type="entry name" value="CheY-like"/>
    <property type="match status" value="1"/>
</dbReference>
<evidence type="ECO:0000256" key="3">
    <source>
        <dbReference type="ARBA" id="ARBA00023125"/>
    </source>
</evidence>
<dbReference type="InterPro" id="IPR020449">
    <property type="entry name" value="Tscrpt_reg_AraC-type_HTH"/>
</dbReference>
<keyword evidence="3" id="KW-0238">DNA-binding</keyword>
<evidence type="ECO:0000313" key="10">
    <source>
        <dbReference type="Proteomes" id="UP001477672"/>
    </source>
</evidence>
<evidence type="ECO:0000256" key="1">
    <source>
        <dbReference type="ARBA" id="ARBA00018672"/>
    </source>
</evidence>
<dbReference type="InterPro" id="IPR009057">
    <property type="entry name" value="Homeodomain-like_sf"/>
</dbReference>
<accession>A0ABV1GE22</accession>
<dbReference type="InterPro" id="IPR011006">
    <property type="entry name" value="CheY-like_superfamily"/>
</dbReference>
<dbReference type="SMART" id="SM00448">
    <property type="entry name" value="REC"/>
    <property type="match status" value="1"/>
</dbReference>
<keyword evidence="6" id="KW-0597">Phosphoprotein</keyword>
<keyword evidence="10" id="KW-1185">Reference proteome</keyword>
<feature type="domain" description="HTH araC/xylS-type" evidence="7">
    <location>
        <begin position="400"/>
        <end position="498"/>
    </location>
</feature>
<dbReference type="CDD" id="cd17536">
    <property type="entry name" value="REC_YesN-like"/>
    <property type="match status" value="1"/>
</dbReference>
<gene>
    <name evidence="9" type="ORF">WMO24_05570</name>
</gene>
<name>A0ABV1GE22_9FIRM</name>
<reference evidence="9 10" key="1">
    <citation type="submission" date="2024-03" db="EMBL/GenBank/DDBJ databases">
        <title>Human intestinal bacterial collection.</title>
        <authorList>
            <person name="Pauvert C."/>
            <person name="Hitch T.C.A."/>
            <person name="Clavel T."/>
        </authorList>
    </citation>
    <scope>NUCLEOTIDE SEQUENCE [LARGE SCALE GENOMIC DNA]</scope>
    <source>
        <strain evidence="9 10">CLA-JM-H11</strain>
    </source>
</reference>
<comment type="caution">
    <text evidence="9">The sequence shown here is derived from an EMBL/GenBank/DDBJ whole genome shotgun (WGS) entry which is preliminary data.</text>
</comment>
<keyword evidence="4" id="KW-0804">Transcription</keyword>
<evidence type="ECO:0000256" key="6">
    <source>
        <dbReference type="PROSITE-ProRule" id="PRU00169"/>
    </source>
</evidence>
<dbReference type="PROSITE" id="PS50110">
    <property type="entry name" value="RESPONSE_REGULATORY"/>
    <property type="match status" value="1"/>
</dbReference>
<dbReference type="Pfam" id="PF12833">
    <property type="entry name" value="HTH_18"/>
    <property type="match status" value="1"/>
</dbReference>
<evidence type="ECO:0000259" key="7">
    <source>
        <dbReference type="PROSITE" id="PS01124"/>
    </source>
</evidence>
<dbReference type="EMBL" id="JBBMFA010000074">
    <property type="protein sequence ID" value="MEQ2519902.1"/>
    <property type="molecule type" value="Genomic_DNA"/>
</dbReference>
<dbReference type="InterPro" id="IPR018060">
    <property type="entry name" value="HTH_AraC"/>
</dbReference>
<dbReference type="SUPFAM" id="SSF46689">
    <property type="entry name" value="Homeodomain-like"/>
    <property type="match status" value="2"/>
</dbReference>
<dbReference type="PRINTS" id="PR00032">
    <property type="entry name" value="HTHARAC"/>
</dbReference>